<comment type="caution">
    <text evidence="8">The sequence shown here is derived from an EMBL/GenBank/DDBJ whole genome shotgun (WGS) entry which is preliminary data.</text>
</comment>
<dbReference type="InterPro" id="IPR033985">
    <property type="entry name" value="SusD-like_N"/>
</dbReference>
<feature type="domain" description="SusD-like N-terminal" evidence="7">
    <location>
        <begin position="22"/>
        <end position="228"/>
    </location>
</feature>
<evidence type="ECO:0000256" key="5">
    <source>
        <dbReference type="ARBA" id="ARBA00023237"/>
    </source>
</evidence>
<name>A0A4R6WIZ1_9SPHI</name>
<dbReference type="SUPFAM" id="SSF48452">
    <property type="entry name" value="TPR-like"/>
    <property type="match status" value="1"/>
</dbReference>
<feature type="domain" description="RagB/SusD" evidence="6">
    <location>
        <begin position="362"/>
        <end position="479"/>
    </location>
</feature>
<gene>
    <name evidence="8" type="ORF">CLV99_1579</name>
</gene>
<comment type="similarity">
    <text evidence="2">Belongs to the SusD family.</text>
</comment>
<dbReference type="AlphaFoldDB" id="A0A4R6WIZ1"/>
<keyword evidence="5" id="KW-0998">Cell outer membrane</keyword>
<evidence type="ECO:0000259" key="7">
    <source>
        <dbReference type="Pfam" id="PF14322"/>
    </source>
</evidence>
<dbReference type="Pfam" id="PF07980">
    <property type="entry name" value="SusD_RagB"/>
    <property type="match status" value="1"/>
</dbReference>
<organism evidence="8 9">
    <name type="scientific">Sphingobacterium yanglingense</name>
    <dbReference type="NCBI Taxonomy" id="1437280"/>
    <lineage>
        <taxon>Bacteria</taxon>
        <taxon>Pseudomonadati</taxon>
        <taxon>Bacteroidota</taxon>
        <taxon>Sphingobacteriia</taxon>
        <taxon>Sphingobacteriales</taxon>
        <taxon>Sphingobacteriaceae</taxon>
        <taxon>Sphingobacterium</taxon>
    </lineage>
</organism>
<evidence type="ECO:0000256" key="1">
    <source>
        <dbReference type="ARBA" id="ARBA00004442"/>
    </source>
</evidence>
<evidence type="ECO:0000256" key="2">
    <source>
        <dbReference type="ARBA" id="ARBA00006275"/>
    </source>
</evidence>
<dbReference type="InterPro" id="IPR011990">
    <property type="entry name" value="TPR-like_helical_dom_sf"/>
</dbReference>
<evidence type="ECO:0000256" key="3">
    <source>
        <dbReference type="ARBA" id="ARBA00022729"/>
    </source>
</evidence>
<dbReference type="OrthoDB" id="629561at2"/>
<dbReference type="EMBL" id="SNYV01000011">
    <property type="protein sequence ID" value="TDQ80124.1"/>
    <property type="molecule type" value="Genomic_DNA"/>
</dbReference>
<dbReference type="GO" id="GO:0009279">
    <property type="term" value="C:cell outer membrane"/>
    <property type="evidence" value="ECO:0007669"/>
    <property type="project" value="UniProtKB-SubCell"/>
</dbReference>
<reference evidence="8 9" key="1">
    <citation type="submission" date="2019-03" db="EMBL/GenBank/DDBJ databases">
        <title>Genomic Encyclopedia of Archaeal and Bacterial Type Strains, Phase II (KMG-II): from individual species to whole genera.</title>
        <authorList>
            <person name="Goeker M."/>
        </authorList>
    </citation>
    <scope>NUCLEOTIDE SEQUENCE [LARGE SCALE GENOMIC DNA]</scope>
    <source>
        <strain evidence="8 9">DSM 28353</strain>
    </source>
</reference>
<evidence type="ECO:0000313" key="9">
    <source>
        <dbReference type="Proteomes" id="UP000295292"/>
    </source>
</evidence>
<protein>
    <submittedName>
        <fullName evidence="8">SusD-like starch-binding protein associating with outer membrane</fullName>
    </submittedName>
</protein>
<evidence type="ECO:0000259" key="6">
    <source>
        <dbReference type="Pfam" id="PF07980"/>
    </source>
</evidence>
<dbReference type="Pfam" id="PF14322">
    <property type="entry name" value="SusD-like_3"/>
    <property type="match status" value="1"/>
</dbReference>
<keyword evidence="4" id="KW-0472">Membrane</keyword>
<dbReference type="InterPro" id="IPR012944">
    <property type="entry name" value="SusD_RagB_dom"/>
</dbReference>
<keyword evidence="3" id="KW-0732">Signal</keyword>
<proteinExistence type="inferred from homology"/>
<sequence>MINKISTIGMICCLLVLQSCNKYLDIKPKGIQIPEFYDDYVKLLNHKSMMNADNPYTVFITDDILLGDKSVPFGQYEQAQENQRNLYDFSPGAVFSAGADDQLWQAAYKRIYTFNVVINNVLLCKDGTEKERQMLAAEAKVGRAFEYLMLVNTYARDYDKTTAATDLGVPLLLSEDINKVYVRNTVEEVYQHITKDLTEALPHLADKPKHAFKPSKQVGNAFMARMYLYMGDYEQAREFAEKALLQNNVLIDMTKYSINPAGNGTGRIYDASTSKPYPEPEDDVESIYARYGDAFVGLSRNVYASEDLLNTYKSQLPAGSTDQRRALFFADNTFKLYTQTYSFPGKSMWVPYIMFNAGFSTAELYLIAAEGYARKGDATNALKLLDKLRDKRILKNMPLVAGSAKEALKMVLEERRREFAFRGSMRLIDLKRLNREEDWKKDISHKVGTETKVLPANDKRYILPLPPKVIEVNQGIQQYDRG</sequence>
<dbReference type="Gene3D" id="1.25.40.390">
    <property type="match status" value="1"/>
</dbReference>
<evidence type="ECO:0000313" key="8">
    <source>
        <dbReference type="EMBL" id="TDQ80124.1"/>
    </source>
</evidence>
<dbReference type="PROSITE" id="PS51257">
    <property type="entry name" value="PROKAR_LIPOPROTEIN"/>
    <property type="match status" value="1"/>
</dbReference>
<dbReference type="Proteomes" id="UP000295292">
    <property type="component" value="Unassembled WGS sequence"/>
</dbReference>
<comment type="subcellular location">
    <subcellularLocation>
        <location evidence="1">Cell outer membrane</location>
    </subcellularLocation>
</comment>
<evidence type="ECO:0000256" key="4">
    <source>
        <dbReference type="ARBA" id="ARBA00023136"/>
    </source>
</evidence>
<dbReference type="RefSeq" id="WP_133583870.1">
    <property type="nucleotide sequence ID" value="NZ_SNYV01000011.1"/>
</dbReference>
<accession>A0A4R6WIZ1</accession>
<keyword evidence="9" id="KW-1185">Reference proteome</keyword>